<comment type="caution">
    <text evidence="2">The sequence shown here is derived from an EMBL/GenBank/DDBJ whole genome shotgun (WGS) entry which is preliminary data.</text>
</comment>
<dbReference type="Gramene" id="PRQ41346">
    <property type="protein sequence ID" value="PRQ41346"/>
    <property type="gene ID" value="RchiOBHm_Chr4g0445921"/>
</dbReference>
<feature type="compositionally biased region" description="Polar residues" evidence="1">
    <location>
        <begin position="1"/>
        <end position="10"/>
    </location>
</feature>
<accession>A0A2P6R4H7</accession>
<organism evidence="2 3">
    <name type="scientific">Rosa chinensis</name>
    <name type="common">China rose</name>
    <dbReference type="NCBI Taxonomy" id="74649"/>
    <lineage>
        <taxon>Eukaryota</taxon>
        <taxon>Viridiplantae</taxon>
        <taxon>Streptophyta</taxon>
        <taxon>Embryophyta</taxon>
        <taxon>Tracheophyta</taxon>
        <taxon>Spermatophyta</taxon>
        <taxon>Magnoliopsida</taxon>
        <taxon>eudicotyledons</taxon>
        <taxon>Gunneridae</taxon>
        <taxon>Pentapetalae</taxon>
        <taxon>rosids</taxon>
        <taxon>fabids</taxon>
        <taxon>Rosales</taxon>
        <taxon>Rosaceae</taxon>
        <taxon>Rosoideae</taxon>
        <taxon>Rosoideae incertae sedis</taxon>
        <taxon>Rosa</taxon>
    </lineage>
</organism>
<gene>
    <name evidence="2" type="ORF">RchiOBHm_Chr4g0445921</name>
</gene>
<feature type="region of interest" description="Disordered" evidence="1">
    <location>
        <begin position="1"/>
        <end position="30"/>
    </location>
</feature>
<dbReference type="AlphaFoldDB" id="A0A2P6R4H7"/>
<proteinExistence type="predicted"/>
<dbReference type="Proteomes" id="UP000238479">
    <property type="component" value="Chromosome 4"/>
</dbReference>
<keyword evidence="3" id="KW-1185">Reference proteome</keyword>
<evidence type="ECO:0000256" key="1">
    <source>
        <dbReference type="SAM" id="MobiDB-lite"/>
    </source>
</evidence>
<dbReference type="EMBL" id="PDCK01000042">
    <property type="protein sequence ID" value="PRQ41346.1"/>
    <property type="molecule type" value="Genomic_DNA"/>
</dbReference>
<evidence type="ECO:0000313" key="2">
    <source>
        <dbReference type="EMBL" id="PRQ41346.1"/>
    </source>
</evidence>
<protein>
    <submittedName>
        <fullName evidence="2">Uncharacterized protein</fullName>
    </submittedName>
</protein>
<reference evidence="2 3" key="1">
    <citation type="journal article" date="2018" name="Nat. Genet.">
        <title>The Rosa genome provides new insights in the design of modern roses.</title>
        <authorList>
            <person name="Bendahmane M."/>
        </authorList>
    </citation>
    <scope>NUCLEOTIDE SEQUENCE [LARGE SCALE GENOMIC DNA]</scope>
    <source>
        <strain evidence="3">cv. Old Blush</strain>
    </source>
</reference>
<evidence type="ECO:0000313" key="3">
    <source>
        <dbReference type="Proteomes" id="UP000238479"/>
    </source>
</evidence>
<sequence length="50" mass="5700">MDESHITANHTPLPHPVSIPEDGDLPLRSPIRRAVSGSRYRSGLRFDRYE</sequence>
<name>A0A2P6R4H7_ROSCH</name>